<name>A0AAV2HP90_LYMST</name>
<dbReference type="InterPro" id="IPR020472">
    <property type="entry name" value="WD40_PAC1"/>
</dbReference>
<protein>
    <recommendedName>
        <fullName evidence="7">SH3 domain-containing protein</fullName>
    </recommendedName>
</protein>
<dbReference type="SUPFAM" id="SSF50978">
    <property type="entry name" value="WD40 repeat-like"/>
    <property type="match status" value="1"/>
</dbReference>
<dbReference type="PRINTS" id="PR00320">
    <property type="entry name" value="GPROTEINBRPT"/>
</dbReference>
<accession>A0AAV2HP90</accession>
<feature type="repeat" description="WD" evidence="5">
    <location>
        <begin position="899"/>
        <end position="927"/>
    </location>
</feature>
<dbReference type="InterPro" id="IPR015943">
    <property type="entry name" value="WD40/YVTN_repeat-like_dom_sf"/>
</dbReference>
<keyword evidence="2 5" id="KW-0853">WD repeat</keyword>
<dbReference type="InterPro" id="IPR036028">
    <property type="entry name" value="SH3-like_dom_sf"/>
</dbReference>
<dbReference type="Pfam" id="PF00400">
    <property type="entry name" value="WD40"/>
    <property type="match status" value="3"/>
</dbReference>
<dbReference type="PRINTS" id="PR00452">
    <property type="entry name" value="SH3DOMAIN"/>
</dbReference>
<dbReference type="GO" id="GO:0044458">
    <property type="term" value="P:motile cilium assembly"/>
    <property type="evidence" value="ECO:0007669"/>
    <property type="project" value="TreeGrafter"/>
</dbReference>
<dbReference type="GO" id="GO:0036064">
    <property type="term" value="C:ciliary basal body"/>
    <property type="evidence" value="ECO:0007669"/>
    <property type="project" value="TreeGrafter"/>
</dbReference>
<feature type="compositionally biased region" description="Polar residues" evidence="6">
    <location>
        <begin position="1098"/>
        <end position="1110"/>
    </location>
</feature>
<dbReference type="SMART" id="SM00326">
    <property type="entry name" value="SH3"/>
    <property type="match status" value="1"/>
</dbReference>
<dbReference type="InterPro" id="IPR036322">
    <property type="entry name" value="WD40_repeat_dom_sf"/>
</dbReference>
<comment type="caution">
    <text evidence="8">The sequence shown here is derived from an EMBL/GenBank/DDBJ whole genome shotgun (WGS) entry which is preliminary data.</text>
</comment>
<gene>
    <name evidence="8" type="ORF">GSLYS_00008329001</name>
</gene>
<dbReference type="CDD" id="cd00200">
    <property type="entry name" value="WD40"/>
    <property type="match status" value="1"/>
</dbReference>
<evidence type="ECO:0000259" key="7">
    <source>
        <dbReference type="PROSITE" id="PS50002"/>
    </source>
</evidence>
<dbReference type="PROSITE" id="PS00678">
    <property type="entry name" value="WD_REPEATS_1"/>
    <property type="match status" value="2"/>
</dbReference>
<feature type="domain" description="SH3" evidence="7">
    <location>
        <begin position="1167"/>
        <end position="1227"/>
    </location>
</feature>
<dbReference type="Pfam" id="PF00018">
    <property type="entry name" value="SH3_1"/>
    <property type="match status" value="1"/>
</dbReference>
<dbReference type="Proteomes" id="UP001497497">
    <property type="component" value="Unassembled WGS sequence"/>
</dbReference>
<feature type="compositionally biased region" description="Basic and acidic residues" evidence="6">
    <location>
        <begin position="267"/>
        <end position="276"/>
    </location>
</feature>
<reference evidence="8 9" key="1">
    <citation type="submission" date="2024-04" db="EMBL/GenBank/DDBJ databases">
        <authorList>
            <consortium name="Genoscope - CEA"/>
            <person name="William W."/>
        </authorList>
    </citation>
    <scope>NUCLEOTIDE SEQUENCE [LARGE SCALE GENOMIC DNA]</scope>
</reference>
<dbReference type="FunFam" id="2.30.30.40:FF:000072">
    <property type="entry name" value="Unconventional Myosin IB"/>
    <property type="match status" value="1"/>
</dbReference>
<dbReference type="InterPro" id="IPR052803">
    <property type="entry name" value="Cilium-Associated_Jouberin"/>
</dbReference>
<evidence type="ECO:0000256" key="3">
    <source>
        <dbReference type="ARBA" id="ARBA00022737"/>
    </source>
</evidence>
<keyword evidence="1 4" id="KW-0728">SH3 domain</keyword>
<evidence type="ECO:0000313" key="9">
    <source>
        <dbReference type="Proteomes" id="UP001497497"/>
    </source>
</evidence>
<feature type="repeat" description="WD" evidence="5">
    <location>
        <begin position="694"/>
        <end position="735"/>
    </location>
</feature>
<dbReference type="PRINTS" id="PR00499">
    <property type="entry name" value="P67PHOX"/>
</dbReference>
<feature type="repeat" description="WD" evidence="5">
    <location>
        <begin position="737"/>
        <end position="779"/>
    </location>
</feature>
<dbReference type="InterPro" id="IPR019775">
    <property type="entry name" value="WD40_repeat_CS"/>
</dbReference>
<feature type="region of interest" description="Disordered" evidence="6">
    <location>
        <begin position="1256"/>
        <end position="1295"/>
    </location>
</feature>
<dbReference type="EMBL" id="CAXITT010000169">
    <property type="protein sequence ID" value="CAL1534369.1"/>
    <property type="molecule type" value="Genomic_DNA"/>
</dbReference>
<dbReference type="PANTHER" id="PTHR44499:SF1">
    <property type="entry name" value="JOUBERIN"/>
    <property type="match status" value="1"/>
</dbReference>
<feature type="compositionally biased region" description="Basic and acidic residues" evidence="6">
    <location>
        <begin position="103"/>
        <end position="121"/>
    </location>
</feature>
<dbReference type="PROSITE" id="PS50294">
    <property type="entry name" value="WD_REPEATS_REGION"/>
    <property type="match status" value="2"/>
</dbReference>
<feature type="compositionally biased region" description="Basic and acidic residues" evidence="6">
    <location>
        <begin position="151"/>
        <end position="162"/>
    </location>
</feature>
<dbReference type="PROSITE" id="PS50002">
    <property type="entry name" value="SH3"/>
    <property type="match status" value="1"/>
</dbReference>
<evidence type="ECO:0000256" key="1">
    <source>
        <dbReference type="ARBA" id="ARBA00022443"/>
    </source>
</evidence>
<dbReference type="PANTHER" id="PTHR44499">
    <property type="entry name" value="JOUBERIN"/>
    <property type="match status" value="1"/>
</dbReference>
<keyword evidence="3" id="KW-0677">Repeat</keyword>
<feature type="compositionally biased region" description="Basic residues" evidence="6">
    <location>
        <begin position="12"/>
        <end position="21"/>
    </location>
</feature>
<proteinExistence type="predicted"/>
<evidence type="ECO:0000256" key="2">
    <source>
        <dbReference type="ARBA" id="ARBA00022574"/>
    </source>
</evidence>
<sequence length="1314" mass="149371">MMAEDGIENPKPKKRKAKSGGKNKEAVPADMSTNAKLRVDQMLQQVVAQSTKDATDAKKKKKKKLKNDAEENVLESLRNAKGIESLHKEEDTTILANTYDPDDNIKSEKSNKQRQRQREKNQNTNSEEGKQNMSDQQPTGDGPKKKKKVKKKEESVEDDKKLSKLITEPPKDTEERKPRKKLKSPSRRAPENEERVEESKDDETSVTATPRKSKKKKLNPESDEVEKEQKAEPQQKPKKKELKEKTKKKEEDEEVLEHTEHKPKKKKELEKKAKEKEEDEDVVEHTEQEPKKKKKPKAEAEVKEKKVEVEDDVNEEVSAIKPKPRRKKKTQDQGKDDDKENESSEIASKEIEENLEDGKKKKKKKLVTEEEKSVEGETVVPTDVQDEGQIMALMIHRTDKLKNDFYILHPLVRVHVVNEETGLYIPKQHPDRAVTFHFETSNESVKTVLPMMTQPFDFKERKSTIPVWEDLLVFNENFNYFTQDNPKVILLFELLDFVSMNTASRQMAAQKGEGGWHRIAWAFLKVLGKNAKVNVGNKLRLQLFVPPNKTLKVQGQPEVYQWWKSGQRVPYPSTLYVTLKSIETPPEVSGAMRSMFATQKELGHMSYKDLKSQHWSGHEKTITSGRTLSTWTRLLGQLCRVPNSLVHTLTAGKKGCFIVKFSNDGRSLACACQDGSDFPILVYEIPGGTLKGQFQGHFGIIYSLSWNRSDTQLMSASNDGTVRIWDIQKFNESQLRLLPHPGYVYTAEFHPRVDSIVVSGGYDEVLRVWDISVPEDYNVLQQEIEEHHGHINSICFDTDDGQKMYSADSVGTILIWNVYVTEQVSRKHFVRDWTKYQEIKDPDLKDTPINFIMMHPSGRRLLVHGRNNAVYMFDLRVQRVMQKYFGAENLKEKICSTITPCGSFVFSGSEDGKVYAWNTDTGDQVAVYTQLNYQMPVTDVHYHPRDHMLAICSLGDNHPIYVYKYDPFISQADASSPRPMSPLETTDIENLETARSSALKDMELQSARSKVMTKDEFETLEKARYHRVMKKLETATMQMTQMPGMVIPEALLSPRMDTIGRSGIQSSWRMQQSSSYSLTPRSSSVPPGVLSPHAPAGSGTQLATQITSQRGYMREAGGDWRPGFSEMGRHGARSSSPTFYGRPPHISLSTSLGKPQFSFEAPAGKTAKNRQVVAIYDYRAQRSDELNLYKGDVITVLFKDNENWWMGELQDGQQGFFPSNYVTEDEYPDIPQRSKASSVSSGSTVTAVKTKSGELKFLSGGEESDSEAPKSRKKKTTFDIPTRRDSKSSLPPLAPVKALNDSIDALLNEYESMA</sequence>
<feature type="region of interest" description="Disordered" evidence="6">
    <location>
        <begin position="1065"/>
        <end position="1115"/>
    </location>
</feature>
<dbReference type="PROSITE" id="PS50082">
    <property type="entry name" value="WD_REPEATS_2"/>
    <property type="match status" value="4"/>
</dbReference>
<feature type="compositionally biased region" description="Basic and acidic residues" evidence="6">
    <location>
        <begin position="330"/>
        <end position="359"/>
    </location>
</feature>
<dbReference type="SUPFAM" id="SSF50044">
    <property type="entry name" value="SH3-domain"/>
    <property type="match status" value="1"/>
</dbReference>
<feature type="compositionally biased region" description="Basic and acidic residues" evidence="6">
    <location>
        <begin position="227"/>
        <end position="260"/>
    </location>
</feature>
<keyword evidence="9" id="KW-1185">Reference proteome</keyword>
<feature type="compositionally biased region" description="Basic and acidic residues" evidence="6">
    <location>
        <begin position="297"/>
        <end position="308"/>
    </location>
</feature>
<dbReference type="Gene3D" id="2.130.10.10">
    <property type="entry name" value="YVTN repeat-like/Quinoprotein amine dehydrogenase"/>
    <property type="match status" value="1"/>
</dbReference>
<feature type="repeat" description="WD" evidence="5">
    <location>
        <begin position="784"/>
        <end position="826"/>
    </location>
</feature>
<feature type="compositionally biased region" description="Low complexity" evidence="6">
    <location>
        <begin position="1065"/>
        <end position="1084"/>
    </location>
</feature>
<dbReference type="InterPro" id="IPR001680">
    <property type="entry name" value="WD40_rpt"/>
</dbReference>
<evidence type="ECO:0000256" key="4">
    <source>
        <dbReference type="PROSITE-ProRule" id="PRU00192"/>
    </source>
</evidence>
<dbReference type="Gene3D" id="2.30.30.40">
    <property type="entry name" value="SH3 Domains"/>
    <property type="match status" value="1"/>
</dbReference>
<feature type="region of interest" description="Disordered" evidence="6">
    <location>
        <begin position="1"/>
        <end position="34"/>
    </location>
</feature>
<organism evidence="8 9">
    <name type="scientific">Lymnaea stagnalis</name>
    <name type="common">Great pond snail</name>
    <name type="synonym">Helix stagnalis</name>
    <dbReference type="NCBI Taxonomy" id="6523"/>
    <lineage>
        <taxon>Eukaryota</taxon>
        <taxon>Metazoa</taxon>
        <taxon>Spiralia</taxon>
        <taxon>Lophotrochozoa</taxon>
        <taxon>Mollusca</taxon>
        <taxon>Gastropoda</taxon>
        <taxon>Heterobranchia</taxon>
        <taxon>Euthyneura</taxon>
        <taxon>Panpulmonata</taxon>
        <taxon>Hygrophila</taxon>
        <taxon>Lymnaeoidea</taxon>
        <taxon>Lymnaeidae</taxon>
        <taxon>Lymnaea</taxon>
    </lineage>
</organism>
<evidence type="ECO:0000313" key="8">
    <source>
        <dbReference type="EMBL" id="CAL1534369.1"/>
    </source>
</evidence>
<feature type="region of interest" description="Disordered" evidence="6">
    <location>
        <begin position="48"/>
        <end position="372"/>
    </location>
</feature>
<dbReference type="SMART" id="SM00320">
    <property type="entry name" value="WD40"/>
    <property type="match status" value="7"/>
</dbReference>
<evidence type="ECO:0000256" key="6">
    <source>
        <dbReference type="SAM" id="MobiDB-lite"/>
    </source>
</evidence>
<evidence type="ECO:0000256" key="5">
    <source>
        <dbReference type="PROSITE-ProRule" id="PRU00221"/>
    </source>
</evidence>
<dbReference type="InterPro" id="IPR001452">
    <property type="entry name" value="SH3_domain"/>
</dbReference>